<dbReference type="PANTHER" id="PTHR33044">
    <property type="entry name" value="BIFUNCTIONAL INHIBITOR/LIPID-TRANSFER PROTEIN/SEED STORAGE 2S ALBUMIN SUPERFAMILY PROTEIN-RELATED"/>
    <property type="match status" value="1"/>
</dbReference>
<feature type="domain" description="Bifunctional inhibitor/plant lipid transfer protein/seed storage helical" evidence="11">
    <location>
        <begin position="49"/>
        <end position="137"/>
    </location>
</feature>
<keyword evidence="4" id="KW-0472">Membrane</keyword>
<evidence type="ECO:0000256" key="5">
    <source>
        <dbReference type="ARBA" id="ARBA00022729"/>
    </source>
</evidence>
<dbReference type="Gene3D" id="1.10.110.10">
    <property type="entry name" value="Plant lipid-transfer and hydrophobic proteins"/>
    <property type="match status" value="1"/>
</dbReference>
<protein>
    <recommendedName>
        <fullName evidence="11">Bifunctional inhibitor/plant lipid transfer protein/seed storage helical domain-containing protein</fullName>
    </recommendedName>
</protein>
<dbReference type="InterPro" id="IPR043325">
    <property type="entry name" value="LTSS"/>
</dbReference>
<feature type="chain" id="PRO_5024354349" description="Bifunctional inhibitor/plant lipid transfer protein/seed storage helical domain-containing protein" evidence="10">
    <location>
        <begin position="28"/>
        <end position="214"/>
    </location>
</feature>
<keyword evidence="8" id="KW-0449">Lipoprotein</keyword>
<evidence type="ECO:0000256" key="7">
    <source>
        <dbReference type="ARBA" id="ARBA00023180"/>
    </source>
</evidence>
<keyword evidence="3" id="KW-1003">Cell membrane</keyword>
<keyword evidence="4" id="KW-0336">GPI-anchor</keyword>
<evidence type="ECO:0000256" key="4">
    <source>
        <dbReference type="ARBA" id="ARBA00022622"/>
    </source>
</evidence>
<evidence type="ECO:0000256" key="10">
    <source>
        <dbReference type="SAM" id="SignalP"/>
    </source>
</evidence>
<keyword evidence="7" id="KW-0325">Glycoprotein</keyword>
<organism evidence="12 13">
    <name type="scientific">Mikania micrantha</name>
    <name type="common">bitter vine</name>
    <dbReference type="NCBI Taxonomy" id="192012"/>
    <lineage>
        <taxon>Eukaryota</taxon>
        <taxon>Viridiplantae</taxon>
        <taxon>Streptophyta</taxon>
        <taxon>Embryophyta</taxon>
        <taxon>Tracheophyta</taxon>
        <taxon>Spermatophyta</taxon>
        <taxon>Magnoliopsida</taxon>
        <taxon>eudicotyledons</taxon>
        <taxon>Gunneridae</taxon>
        <taxon>Pentapetalae</taxon>
        <taxon>asterids</taxon>
        <taxon>campanulids</taxon>
        <taxon>Asterales</taxon>
        <taxon>Asteraceae</taxon>
        <taxon>Asteroideae</taxon>
        <taxon>Heliantheae alliance</taxon>
        <taxon>Eupatorieae</taxon>
        <taxon>Mikania</taxon>
    </lineage>
</organism>
<dbReference type="CDD" id="cd00010">
    <property type="entry name" value="AAI_LTSS"/>
    <property type="match status" value="1"/>
</dbReference>
<dbReference type="InterPro" id="IPR016140">
    <property type="entry name" value="Bifunc_inhib/LTP/seed_store"/>
</dbReference>
<comment type="caution">
    <text evidence="12">The sequence shown here is derived from an EMBL/GenBank/DDBJ whole genome shotgun (WGS) entry which is preliminary data.</text>
</comment>
<evidence type="ECO:0000313" key="12">
    <source>
        <dbReference type="EMBL" id="KAC9612066.1"/>
    </source>
</evidence>
<comment type="similarity">
    <text evidence="2">Belongs to the plant LTP family.</text>
</comment>
<evidence type="ECO:0000313" key="13">
    <source>
        <dbReference type="Proteomes" id="UP000326396"/>
    </source>
</evidence>
<keyword evidence="5 10" id="KW-0732">Signal</keyword>
<evidence type="ECO:0000259" key="11">
    <source>
        <dbReference type="Pfam" id="PF14368"/>
    </source>
</evidence>
<feature type="signal peptide" evidence="10">
    <location>
        <begin position="1"/>
        <end position="27"/>
    </location>
</feature>
<sequence length="214" mass="21198">MVKLNTTMMTVGILVTLIFTGLPCLEALSPMGAPTMSRAPVKSPGAPTTTTAPAPAPAVDCVAAFSNVTDCFTFVQVGSNLTVPDKGCCPEFAGLLESNPICLCQLIGQADNFGVDLNKALMLPKACKLEVPSLDSCPASPSSAPTPVSAGEAPGSTAGEAPGSTAAGPGTNGEASLGPTGSGTGGSNAASSTAVHDLSTIVCLAVAIFIAYYF</sequence>
<proteinExistence type="inferred from homology"/>
<feature type="compositionally biased region" description="Low complexity" evidence="9">
    <location>
        <begin position="134"/>
        <end position="150"/>
    </location>
</feature>
<name>A0A5N6L9F9_9ASTR</name>
<dbReference type="AlphaFoldDB" id="A0A5N6L9F9"/>
<dbReference type="InterPro" id="IPR036312">
    <property type="entry name" value="Bifun_inhib/LTP/seed_sf"/>
</dbReference>
<dbReference type="EMBL" id="SZYD01002379">
    <property type="protein sequence ID" value="KAC9612066.1"/>
    <property type="molecule type" value="Genomic_DNA"/>
</dbReference>
<keyword evidence="6" id="KW-1015">Disulfide bond</keyword>
<dbReference type="Pfam" id="PF14368">
    <property type="entry name" value="LTP_2"/>
    <property type="match status" value="1"/>
</dbReference>
<evidence type="ECO:0000256" key="3">
    <source>
        <dbReference type="ARBA" id="ARBA00022475"/>
    </source>
</evidence>
<reference evidence="12 13" key="1">
    <citation type="submission" date="2019-05" db="EMBL/GenBank/DDBJ databases">
        <title>Mikania micrantha, genome provides insights into the molecular mechanism of rapid growth.</title>
        <authorList>
            <person name="Liu B."/>
        </authorList>
    </citation>
    <scope>NUCLEOTIDE SEQUENCE [LARGE SCALE GENOMIC DNA]</scope>
    <source>
        <strain evidence="12">NLD-2019</strain>
        <tissue evidence="12">Leaf</tissue>
    </source>
</reference>
<accession>A0A5N6L9F9</accession>
<comment type="subcellular location">
    <subcellularLocation>
        <location evidence="1">Cell membrane</location>
        <topology evidence="1">Lipid-anchor</topology>
        <topology evidence="1">GPI-anchor</topology>
    </subcellularLocation>
</comment>
<keyword evidence="13" id="KW-1185">Reference proteome</keyword>
<dbReference type="GO" id="GO:0098552">
    <property type="term" value="C:side of membrane"/>
    <property type="evidence" value="ECO:0007669"/>
    <property type="project" value="UniProtKB-KW"/>
</dbReference>
<evidence type="ECO:0000256" key="6">
    <source>
        <dbReference type="ARBA" id="ARBA00023157"/>
    </source>
</evidence>
<evidence type="ECO:0000256" key="8">
    <source>
        <dbReference type="ARBA" id="ARBA00023288"/>
    </source>
</evidence>
<gene>
    <name evidence="12" type="ORF">E3N88_45555</name>
</gene>
<evidence type="ECO:0000256" key="1">
    <source>
        <dbReference type="ARBA" id="ARBA00004609"/>
    </source>
</evidence>
<feature type="region of interest" description="Disordered" evidence="9">
    <location>
        <begin position="134"/>
        <end position="189"/>
    </location>
</feature>
<evidence type="ECO:0000256" key="2">
    <source>
        <dbReference type="ARBA" id="ARBA00009748"/>
    </source>
</evidence>
<dbReference type="GO" id="GO:0005886">
    <property type="term" value="C:plasma membrane"/>
    <property type="evidence" value="ECO:0007669"/>
    <property type="project" value="UniProtKB-SubCell"/>
</dbReference>
<evidence type="ECO:0000256" key="9">
    <source>
        <dbReference type="SAM" id="MobiDB-lite"/>
    </source>
</evidence>
<dbReference type="Proteomes" id="UP000326396">
    <property type="component" value="Unassembled WGS sequence"/>
</dbReference>
<dbReference type="OrthoDB" id="785314at2759"/>
<dbReference type="SUPFAM" id="SSF47699">
    <property type="entry name" value="Bifunctional inhibitor/lipid-transfer protein/seed storage 2S albumin"/>
    <property type="match status" value="1"/>
</dbReference>